<keyword evidence="1" id="KW-0732">Signal</keyword>
<evidence type="ECO:0000256" key="1">
    <source>
        <dbReference type="SAM" id="SignalP"/>
    </source>
</evidence>
<evidence type="ECO:0000313" key="3">
    <source>
        <dbReference type="EMBL" id="TVT59717.1"/>
    </source>
</evidence>
<feature type="chain" id="PRO_5021740629" description="Surface-adhesin protein E-like domain-containing protein" evidence="1">
    <location>
        <begin position="22"/>
        <end position="198"/>
    </location>
</feature>
<feature type="signal peptide" evidence="1">
    <location>
        <begin position="1"/>
        <end position="21"/>
    </location>
</feature>
<dbReference type="Pfam" id="PF16747">
    <property type="entry name" value="Adhesin_E"/>
    <property type="match status" value="1"/>
</dbReference>
<dbReference type="InterPro" id="IPR031939">
    <property type="entry name" value="Adhesin_E-like"/>
</dbReference>
<comment type="caution">
    <text evidence="3">The sequence shown here is derived from an EMBL/GenBank/DDBJ whole genome shotgun (WGS) entry which is preliminary data.</text>
</comment>
<reference evidence="3 4" key="1">
    <citation type="submission" date="2019-07" db="EMBL/GenBank/DDBJ databases">
        <title>The pathways for chlorine oxyanion respiration interact through the shared metabolite chlorate.</title>
        <authorList>
            <person name="Barnum T.P."/>
            <person name="Cheng Y."/>
            <person name="Hill K.A."/>
            <person name="Lucas L.N."/>
            <person name="Carlson H.K."/>
            <person name="Coates J.D."/>
        </authorList>
    </citation>
    <scope>NUCLEOTIDE SEQUENCE [LARGE SCALE GENOMIC DNA]</scope>
    <source>
        <strain evidence="3">BK-3</strain>
    </source>
</reference>
<evidence type="ECO:0000313" key="4">
    <source>
        <dbReference type="Proteomes" id="UP000317355"/>
    </source>
</evidence>
<accession>A0A558DFA4</accession>
<dbReference type="AlphaFoldDB" id="A0A558DFA4"/>
<sequence>MTNKSPLLAALIIISISMSMASFGAAAAEQKNTTDPWTPNSLSDLKRTIVIQANDSRDPIIALFLRPDHFNEDIGIASALFLDTSSTHARKGMYVALLAPVEVEVIIVDAYRVYFRDQALKDGKKYRSQKVTYTIDCVHNEIGIGNINYYSRPVGGVKLNSSRAINVDDIQREYSKPGSIPDYVLKAVCNGKVMYEPK</sequence>
<proteinExistence type="predicted"/>
<dbReference type="EMBL" id="VMRY01000003">
    <property type="protein sequence ID" value="TVT59717.1"/>
    <property type="molecule type" value="Genomic_DNA"/>
</dbReference>
<feature type="domain" description="Surface-adhesin protein E-like" evidence="2">
    <location>
        <begin position="80"/>
        <end position="190"/>
    </location>
</feature>
<dbReference type="Proteomes" id="UP000317355">
    <property type="component" value="Unassembled WGS sequence"/>
</dbReference>
<evidence type="ECO:0000259" key="2">
    <source>
        <dbReference type="Pfam" id="PF16747"/>
    </source>
</evidence>
<protein>
    <recommendedName>
        <fullName evidence="2">Surface-adhesin protein E-like domain-containing protein</fullName>
    </recommendedName>
</protein>
<gene>
    <name evidence="3" type="ORF">FHK82_01685</name>
</gene>
<name>A0A558DFA4_9GAMM</name>
<organism evidence="3 4">
    <name type="scientific">Sedimenticola thiotaurini</name>
    <dbReference type="NCBI Taxonomy" id="1543721"/>
    <lineage>
        <taxon>Bacteria</taxon>
        <taxon>Pseudomonadati</taxon>
        <taxon>Pseudomonadota</taxon>
        <taxon>Gammaproteobacteria</taxon>
        <taxon>Chromatiales</taxon>
        <taxon>Sedimenticolaceae</taxon>
        <taxon>Sedimenticola</taxon>
    </lineage>
</organism>